<accession>A0A812UE67</accession>
<organism evidence="1 2">
    <name type="scientific">Symbiodinium pilosum</name>
    <name type="common">Dinoflagellate</name>
    <dbReference type="NCBI Taxonomy" id="2952"/>
    <lineage>
        <taxon>Eukaryota</taxon>
        <taxon>Sar</taxon>
        <taxon>Alveolata</taxon>
        <taxon>Dinophyceae</taxon>
        <taxon>Suessiales</taxon>
        <taxon>Symbiodiniaceae</taxon>
        <taxon>Symbiodinium</taxon>
    </lineage>
</organism>
<feature type="non-terminal residue" evidence="1">
    <location>
        <position position="321"/>
    </location>
</feature>
<evidence type="ECO:0000313" key="2">
    <source>
        <dbReference type="Proteomes" id="UP000649617"/>
    </source>
</evidence>
<dbReference type="AlphaFoldDB" id="A0A812UE67"/>
<sequence length="321" mass="32975">MHNERETAVDALPGTEVREVAGEEKWKGGIFSGHDIALSLKALTLRQCTVATGAGGAVYIAAGGLTVRGPTEVNDCNASGGGDIAFVQGDVTMEEADIIGSSQSLFAKGHAQIDSLTCARASSACYATGHSELVTAEITCPRGTGFHKAGVKEGCLPCEPGTTRLVGNTSACQPCPAIPNAGCAAAELQIPSGYVVDASNITSWYFCPNRATCLGATLKAGRVLEDDVEDLGSMCLKGYTGPGCVRCDQGFAYADGALKCIRCMEDARQATMFIAANMVKDTGLFLSAVATVTGAKGNQKVKASSALLNQLMAFAAVASIA</sequence>
<comment type="caution">
    <text evidence="1">The sequence shown here is derived from an EMBL/GenBank/DDBJ whole genome shotgun (WGS) entry which is preliminary data.</text>
</comment>
<keyword evidence="2" id="KW-1185">Reference proteome</keyword>
<gene>
    <name evidence="1" type="ORF">SPIL2461_LOCUS15382</name>
</gene>
<protein>
    <recommendedName>
        <fullName evidence="3">Tyrosine-protein kinase ephrin type A/B receptor-like domain-containing protein</fullName>
    </recommendedName>
</protein>
<dbReference type="EMBL" id="CAJNIZ010037435">
    <property type="protein sequence ID" value="CAE7571271.1"/>
    <property type="molecule type" value="Genomic_DNA"/>
</dbReference>
<proteinExistence type="predicted"/>
<reference evidence="1" key="1">
    <citation type="submission" date="2021-02" db="EMBL/GenBank/DDBJ databases">
        <authorList>
            <person name="Dougan E. K."/>
            <person name="Rhodes N."/>
            <person name="Thang M."/>
            <person name="Chan C."/>
        </authorList>
    </citation>
    <scope>NUCLEOTIDE SEQUENCE</scope>
</reference>
<evidence type="ECO:0000313" key="1">
    <source>
        <dbReference type="EMBL" id="CAE7571271.1"/>
    </source>
</evidence>
<dbReference type="Proteomes" id="UP000649617">
    <property type="component" value="Unassembled WGS sequence"/>
</dbReference>
<name>A0A812UE67_SYMPI</name>
<evidence type="ECO:0008006" key="3">
    <source>
        <dbReference type="Google" id="ProtNLM"/>
    </source>
</evidence>